<dbReference type="AlphaFoldDB" id="A0A3M6YEK4"/>
<dbReference type="Gene3D" id="1.10.8.100">
    <property type="entry name" value="Ribosomal RNA adenine dimethylase-like, domain 2"/>
    <property type="match status" value="1"/>
</dbReference>
<proteinExistence type="predicted"/>
<protein>
    <recommendedName>
        <fullName evidence="2">Mitochondrial transcription factor 1</fullName>
    </recommendedName>
</protein>
<gene>
    <name evidence="10" type="ORF">D0868_08464</name>
</gene>
<sequence>MPFVTQSGITEFAQATVWRSCGVLPSFCGCQSPPSNNLLALLDNSALSMVQPLYRAVADKRHPITRKLTEVFGGRLTANPSSRVVKAHGEKGASPRQEIVSEKLIDDTIAYLAPTLEQHKGCTLVDILPGACLFSSKLHDFLKPKRHILMEPEERYYEPFIKPLLDKSGSTYRYTTMTGAHPSSYWQSYPKMLGNPDWFPDHQELKIEDPRRRQFRPDILVIGNLSRRFKVRRRVASVQWAIMVLQQMGFATLDNNLIHRDGLVRMLWWLPESLGQYVFPPTETARFATPLMLDMGCDINQTVGTTSHWADSLRKRGAPRLRPDIFRDVIRNRCSNSMDKLGMKQPDDRPLLMRYEGEDLEKFVVNPLQNLAQTVPELEEKVKSVEDRMGKIKESGLTGRMGGRKESHPLEKWLYETIAYTQLPYITPAFEGRKANVIALAIIADEVLRTINLEASFKALEESSRDLDALKPLRARIIALSEAYEDFTRDRTYYKEWTDGIVDEHMAILAEPPLLALDRRAYEPLQASDTDFWPRNNMMLIDQMPIARDLRVPDLTSAIDGSKTANMLIRYLMQARTKSVPAALETLAPNASKDLIPQVPAMTDPRKGGRMHLESFRVRNLNADMIEGLAKAWAEWPFTPSTIELELALANLAPGKGEGEELEGAKSNVEEED</sequence>
<reference evidence="10 11" key="1">
    <citation type="journal article" date="2018" name="BMC Genomics">
        <title>Genomic evidence for intraspecific hybridization in a clonal and extremely halotolerant yeast.</title>
        <authorList>
            <person name="Gostincar C."/>
            <person name="Stajich J.E."/>
            <person name="Zupancic J."/>
            <person name="Zalar P."/>
            <person name="Gunde-Cimerman N."/>
        </authorList>
    </citation>
    <scope>NUCLEOTIDE SEQUENCE [LARGE SCALE GENOMIC DNA]</scope>
    <source>
        <strain evidence="10 11">EXF-6654</strain>
    </source>
</reference>
<evidence type="ECO:0000256" key="6">
    <source>
        <dbReference type="ARBA" id="ARBA00022884"/>
    </source>
</evidence>
<evidence type="ECO:0000313" key="11">
    <source>
        <dbReference type="Proteomes" id="UP000282582"/>
    </source>
</evidence>
<dbReference type="VEuPathDB" id="FungiDB:BTJ68_00179"/>
<evidence type="ECO:0000256" key="2">
    <source>
        <dbReference type="ARBA" id="ARBA00013836"/>
    </source>
</evidence>
<dbReference type="GO" id="GO:0032259">
    <property type="term" value="P:methylation"/>
    <property type="evidence" value="ECO:0007669"/>
    <property type="project" value="UniProtKB-KW"/>
</dbReference>
<evidence type="ECO:0000256" key="5">
    <source>
        <dbReference type="ARBA" id="ARBA00022691"/>
    </source>
</evidence>
<keyword evidence="4" id="KW-0808">Transferase</keyword>
<dbReference type="GO" id="GO:0034245">
    <property type="term" value="C:mitochondrial DNA-directed RNA polymerase complex"/>
    <property type="evidence" value="ECO:0007669"/>
    <property type="project" value="TreeGrafter"/>
</dbReference>
<accession>A0A3M6YEK4</accession>
<keyword evidence="8" id="KW-0175">Coiled coil</keyword>
<dbReference type="InterPro" id="IPR023165">
    <property type="entry name" value="rRNA_Ade_diMease-like_C"/>
</dbReference>
<comment type="function">
    <text evidence="7">Mitochondrial transcription factor that confers selective promoter recognition on the core subunit of the yeast mitochondrial RNA polymerase. Interacts with DNA in a non-specific manner.</text>
</comment>
<dbReference type="Proteomes" id="UP000282582">
    <property type="component" value="Unassembled WGS sequence"/>
</dbReference>
<keyword evidence="3" id="KW-0489">Methyltransferase</keyword>
<evidence type="ECO:0000256" key="1">
    <source>
        <dbReference type="ARBA" id="ARBA00004173"/>
    </source>
</evidence>
<name>A0A3M6YEK4_HORWE</name>
<comment type="subcellular location">
    <subcellularLocation>
        <location evidence="1">Mitochondrion</location>
    </subcellularLocation>
</comment>
<dbReference type="GO" id="GO:0003723">
    <property type="term" value="F:RNA binding"/>
    <property type="evidence" value="ECO:0007669"/>
    <property type="project" value="UniProtKB-KW"/>
</dbReference>
<evidence type="ECO:0000256" key="3">
    <source>
        <dbReference type="ARBA" id="ARBA00022603"/>
    </source>
</evidence>
<dbReference type="InterPro" id="IPR001737">
    <property type="entry name" value="KsgA/Erm"/>
</dbReference>
<evidence type="ECO:0000256" key="9">
    <source>
        <dbReference type="SAM" id="MobiDB-lite"/>
    </source>
</evidence>
<evidence type="ECO:0000256" key="8">
    <source>
        <dbReference type="SAM" id="Coils"/>
    </source>
</evidence>
<evidence type="ECO:0000256" key="7">
    <source>
        <dbReference type="ARBA" id="ARBA00024915"/>
    </source>
</evidence>
<evidence type="ECO:0000313" key="10">
    <source>
        <dbReference type="EMBL" id="RMY01475.1"/>
    </source>
</evidence>
<keyword evidence="5" id="KW-0949">S-adenosyl-L-methionine</keyword>
<organism evidence="10 11">
    <name type="scientific">Hortaea werneckii</name>
    <name type="common">Black yeast</name>
    <name type="synonym">Cladosporium werneckii</name>
    <dbReference type="NCBI Taxonomy" id="91943"/>
    <lineage>
        <taxon>Eukaryota</taxon>
        <taxon>Fungi</taxon>
        <taxon>Dikarya</taxon>
        <taxon>Ascomycota</taxon>
        <taxon>Pezizomycotina</taxon>
        <taxon>Dothideomycetes</taxon>
        <taxon>Dothideomycetidae</taxon>
        <taxon>Mycosphaerellales</taxon>
        <taxon>Teratosphaeriaceae</taxon>
        <taxon>Hortaea</taxon>
    </lineage>
</organism>
<dbReference type="GO" id="GO:0034246">
    <property type="term" value="F:mitochondrial transcription factor activity"/>
    <property type="evidence" value="ECO:0007669"/>
    <property type="project" value="TreeGrafter"/>
</dbReference>
<dbReference type="InterPro" id="IPR029063">
    <property type="entry name" value="SAM-dependent_MTases_sf"/>
</dbReference>
<dbReference type="PANTHER" id="PTHR11727">
    <property type="entry name" value="DIMETHYLADENOSINE TRANSFERASE"/>
    <property type="match status" value="1"/>
</dbReference>
<feature type="coiled-coil region" evidence="8">
    <location>
        <begin position="368"/>
        <end position="395"/>
    </location>
</feature>
<dbReference type="GO" id="GO:0008168">
    <property type="term" value="F:methyltransferase activity"/>
    <property type="evidence" value="ECO:0007669"/>
    <property type="project" value="UniProtKB-KW"/>
</dbReference>
<dbReference type="EMBL" id="QWIK01000755">
    <property type="protein sequence ID" value="RMY01475.1"/>
    <property type="molecule type" value="Genomic_DNA"/>
</dbReference>
<keyword evidence="6" id="KW-0694">RNA-binding</keyword>
<dbReference type="Gene3D" id="3.40.50.150">
    <property type="entry name" value="Vaccinia Virus protein VP39"/>
    <property type="match status" value="1"/>
</dbReference>
<dbReference type="GO" id="GO:0005759">
    <property type="term" value="C:mitochondrial matrix"/>
    <property type="evidence" value="ECO:0007669"/>
    <property type="project" value="TreeGrafter"/>
</dbReference>
<evidence type="ECO:0000256" key="4">
    <source>
        <dbReference type="ARBA" id="ARBA00022679"/>
    </source>
</evidence>
<comment type="caution">
    <text evidence="10">The sequence shown here is derived from an EMBL/GenBank/DDBJ whole genome shotgun (WGS) entry which is preliminary data.</text>
</comment>
<feature type="region of interest" description="Disordered" evidence="9">
    <location>
        <begin position="654"/>
        <end position="673"/>
    </location>
</feature>
<dbReference type="PANTHER" id="PTHR11727:SF17">
    <property type="entry name" value="DIMETHYLADENOSINE TRANSFERASE 1, MITOCHONDRIAL"/>
    <property type="match status" value="1"/>
</dbReference>
<dbReference type="GO" id="GO:0006391">
    <property type="term" value="P:transcription initiation at mitochondrial promoter"/>
    <property type="evidence" value="ECO:0007669"/>
    <property type="project" value="TreeGrafter"/>
</dbReference>